<dbReference type="InterPro" id="IPR005484">
    <property type="entry name" value="Ribosomal_uL18_bac/plant/anim"/>
</dbReference>
<keyword evidence="2" id="KW-1185">Reference proteome</keyword>
<dbReference type="GO" id="GO:0003735">
    <property type="term" value="F:structural constituent of ribosome"/>
    <property type="evidence" value="ECO:0007669"/>
    <property type="project" value="InterPro"/>
</dbReference>
<dbReference type="GO" id="GO:0016787">
    <property type="term" value="F:hydrolase activity"/>
    <property type="evidence" value="ECO:0007669"/>
    <property type="project" value="UniProtKB-KW"/>
</dbReference>
<dbReference type="EMBL" id="JBBJCI010000417">
    <property type="protein sequence ID" value="KAK7231283.1"/>
    <property type="molecule type" value="Genomic_DNA"/>
</dbReference>
<dbReference type="Proteomes" id="UP001363151">
    <property type="component" value="Unassembled WGS sequence"/>
</dbReference>
<dbReference type="Pfam" id="PF00861">
    <property type="entry name" value="Ribosomal_L18p"/>
    <property type="match status" value="1"/>
</dbReference>
<sequence>MFRLAVFLSAIACASGLVARSALTMTTGSQVPYRIRLKRISNQNKGRMRLNVFRSNQHIYAQVIDDKEGTTLCAASTLDETVKEATGGKGNDVSAAGKVGALLAERAKGKGLESVYFDRFSGSNKYLYHGRVKALVEGAREAGLTV</sequence>
<organism evidence="1 2">
    <name type="scientific">Aureococcus anophagefferens</name>
    <name type="common">Harmful bloom alga</name>
    <dbReference type="NCBI Taxonomy" id="44056"/>
    <lineage>
        <taxon>Eukaryota</taxon>
        <taxon>Sar</taxon>
        <taxon>Stramenopiles</taxon>
        <taxon>Ochrophyta</taxon>
        <taxon>Pelagophyceae</taxon>
        <taxon>Pelagomonadales</taxon>
        <taxon>Pelagomonadaceae</taxon>
        <taxon>Aureococcus</taxon>
    </lineage>
</organism>
<dbReference type="PANTHER" id="PTHR12899:SF3">
    <property type="entry name" value="LARGE RIBOSOMAL SUBUNIT PROTEIN UL18M"/>
    <property type="match status" value="1"/>
</dbReference>
<evidence type="ECO:0000313" key="2">
    <source>
        <dbReference type="Proteomes" id="UP001363151"/>
    </source>
</evidence>
<dbReference type="NCBIfam" id="TIGR00060">
    <property type="entry name" value="L18_bact"/>
    <property type="match status" value="1"/>
</dbReference>
<name>A0ABR1FIA9_AURAN</name>
<dbReference type="GO" id="GO:0022625">
    <property type="term" value="C:cytosolic large ribosomal subunit"/>
    <property type="evidence" value="ECO:0007669"/>
    <property type="project" value="TreeGrafter"/>
</dbReference>
<proteinExistence type="inferred from homology"/>
<comment type="caution">
    <text evidence="1">The sequence shown here is derived from an EMBL/GenBank/DDBJ whole genome shotgun (WGS) entry which is preliminary data.</text>
</comment>
<protein>
    <submittedName>
        <fullName evidence="1">Ubiquitinyl hydrolase</fullName>
    </submittedName>
</protein>
<dbReference type="InterPro" id="IPR057268">
    <property type="entry name" value="Ribosomal_L18"/>
</dbReference>
<gene>
    <name evidence="1" type="primary">rpl18</name>
    <name evidence="1" type="ORF">SO694_00073018</name>
</gene>
<dbReference type="InterPro" id="IPR004389">
    <property type="entry name" value="Ribosomal_uL18_bac-type"/>
</dbReference>
<reference evidence="1 2" key="1">
    <citation type="submission" date="2024-03" db="EMBL/GenBank/DDBJ databases">
        <title>Aureococcus anophagefferens CCMP1851 and Kratosvirus quantuckense: Draft genome of a second virus-susceptible host strain in the model system.</title>
        <authorList>
            <person name="Chase E."/>
            <person name="Truchon A.R."/>
            <person name="Schepens W."/>
            <person name="Wilhelm S.W."/>
        </authorList>
    </citation>
    <scope>NUCLEOTIDE SEQUENCE [LARGE SCALE GENOMIC DNA]</scope>
    <source>
        <strain evidence="1 2">CCMP1851</strain>
    </source>
</reference>
<dbReference type="PANTHER" id="PTHR12899">
    <property type="entry name" value="39S RIBOSOMAL PROTEIN L18, MITOCHONDRIAL"/>
    <property type="match status" value="1"/>
</dbReference>
<dbReference type="SUPFAM" id="SSF53137">
    <property type="entry name" value="Translational machinery components"/>
    <property type="match status" value="1"/>
</dbReference>
<evidence type="ECO:0000313" key="1">
    <source>
        <dbReference type="EMBL" id="KAK7231283.1"/>
    </source>
</evidence>
<dbReference type="GO" id="GO:0006412">
    <property type="term" value="P:translation"/>
    <property type="evidence" value="ECO:0007669"/>
    <property type="project" value="InterPro"/>
</dbReference>
<dbReference type="KEGG" id="aaf:AURANDRAFT_52773"/>
<dbReference type="CDD" id="cd00432">
    <property type="entry name" value="Ribosomal_L18_L5e"/>
    <property type="match status" value="1"/>
</dbReference>
<dbReference type="HAMAP" id="MF_01337_B">
    <property type="entry name" value="Ribosomal_uL18_B"/>
    <property type="match status" value="1"/>
</dbReference>
<dbReference type="Gene3D" id="3.30.420.100">
    <property type="match status" value="1"/>
</dbReference>
<accession>A0ABR1FIA9</accession>
<dbReference type="GO" id="GO:0008097">
    <property type="term" value="F:5S rRNA binding"/>
    <property type="evidence" value="ECO:0007669"/>
    <property type="project" value="TreeGrafter"/>
</dbReference>
<keyword evidence="1" id="KW-0378">Hydrolase</keyword>